<protein>
    <submittedName>
        <fullName evidence="1">Uncharacterized protein</fullName>
    </submittedName>
</protein>
<name>X1HM12_9ZZZZ</name>
<sequence>MTRKAKADIYYDEILPSPFYGVNAIEAGAFKMAVICNMNKYARKYMQERKLRCPFIVCATEPELKRQLKRLVLNKQFRKERGEASFQYVKKVHTPKVCVNRFLKLIKG</sequence>
<organism evidence="1">
    <name type="scientific">marine sediment metagenome</name>
    <dbReference type="NCBI Taxonomy" id="412755"/>
    <lineage>
        <taxon>unclassified sequences</taxon>
        <taxon>metagenomes</taxon>
        <taxon>ecological metagenomes</taxon>
    </lineage>
</organism>
<comment type="caution">
    <text evidence="1">The sequence shown here is derived from an EMBL/GenBank/DDBJ whole genome shotgun (WGS) entry which is preliminary data.</text>
</comment>
<evidence type="ECO:0000313" key="1">
    <source>
        <dbReference type="EMBL" id="GAH58075.1"/>
    </source>
</evidence>
<dbReference type="AlphaFoldDB" id="X1HM12"/>
<dbReference type="EMBL" id="BARU01018573">
    <property type="protein sequence ID" value="GAH58075.1"/>
    <property type="molecule type" value="Genomic_DNA"/>
</dbReference>
<accession>X1HM12</accession>
<proteinExistence type="predicted"/>
<gene>
    <name evidence="1" type="ORF">S03H2_30689</name>
</gene>
<reference evidence="1" key="1">
    <citation type="journal article" date="2014" name="Front. Microbiol.">
        <title>High frequency of phylogenetically diverse reductive dehalogenase-homologous genes in deep subseafloor sedimentary metagenomes.</title>
        <authorList>
            <person name="Kawai M."/>
            <person name="Futagami T."/>
            <person name="Toyoda A."/>
            <person name="Takaki Y."/>
            <person name="Nishi S."/>
            <person name="Hori S."/>
            <person name="Arai W."/>
            <person name="Tsubouchi T."/>
            <person name="Morono Y."/>
            <person name="Uchiyama I."/>
            <person name="Ito T."/>
            <person name="Fujiyama A."/>
            <person name="Inagaki F."/>
            <person name="Takami H."/>
        </authorList>
    </citation>
    <scope>NUCLEOTIDE SEQUENCE</scope>
    <source>
        <strain evidence="1">Expedition CK06-06</strain>
    </source>
</reference>